<dbReference type="Pfam" id="PF03631">
    <property type="entry name" value="Virul_fac_BrkB"/>
    <property type="match status" value="1"/>
</dbReference>
<dbReference type="GO" id="GO:0005886">
    <property type="term" value="C:plasma membrane"/>
    <property type="evidence" value="ECO:0007669"/>
    <property type="project" value="UniProtKB-SubCell"/>
</dbReference>
<keyword evidence="3 6" id="KW-0812">Transmembrane</keyword>
<keyword evidence="5 6" id="KW-0472">Membrane</keyword>
<dbReference type="PIRSF" id="PIRSF035875">
    <property type="entry name" value="RNase_BN"/>
    <property type="match status" value="1"/>
</dbReference>
<reference evidence="7 8" key="1">
    <citation type="submission" date="2016-10" db="EMBL/GenBank/DDBJ databases">
        <authorList>
            <person name="de Groot N.N."/>
        </authorList>
    </citation>
    <scope>NUCLEOTIDE SEQUENCE [LARGE SCALE GENOMIC DNA]</scope>
    <source>
        <strain evidence="7 8">DSM 15345</strain>
    </source>
</reference>
<dbReference type="Proteomes" id="UP000198703">
    <property type="component" value="Unassembled WGS sequence"/>
</dbReference>
<gene>
    <name evidence="7" type="ORF">SAMN05444370_101387</name>
</gene>
<feature type="transmembrane region" description="Helical" evidence="6">
    <location>
        <begin position="169"/>
        <end position="192"/>
    </location>
</feature>
<dbReference type="InterPro" id="IPR017039">
    <property type="entry name" value="Virul_fac_BrkB"/>
</dbReference>
<dbReference type="RefSeq" id="WP_093247826.1">
    <property type="nucleotide sequence ID" value="NZ_FNQM01000001.1"/>
</dbReference>
<dbReference type="PANTHER" id="PTHR30213">
    <property type="entry name" value="INNER MEMBRANE PROTEIN YHJD"/>
    <property type="match status" value="1"/>
</dbReference>
<keyword evidence="4 6" id="KW-1133">Transmembrane helix</keyword>
<evidence type="ECO:0000313" key="7">
    <source>
        <dbReference type="EMBL" id="SDZ79511.1"/>
    </source>
</evidence>
<evidence type="ECO:0000256" key="1">
    <source>
        <dbReference type="ARBA" id="ARBA00004651"/>
    </source>
</evidence>
<dbReference type="EMBL" id="FNQM01000001">
    <property type="protein sequence ID" value="SDZ79511.1"/>
    <property type="molecule type" value="Genomic_DNA"/>
</dbReference>
<proteinExistence type="predicted"/>
<comment type="subcellular location">
    <subcellularLocation>
        <location evidence="1">Cell membrane</location>
        <topology evidence="1">Multi-pass membrane protein</topology>
    </subcellularLocation>
</comment>
<feature type="transmembrane region" description="Helical" evidence="6">
    <location>
        <begin position="212"/>
        <end position="230"/>
    </location>
</feature>
<keyword evidence="2" id="KW-1003">Cell membrane</keyword>
<keyword evidence="8" id="KW-1185">Reference proteome</keyword>
<dbReference type="OrthoDB" id="7163777at2"/>
<feature type="transmembrane region" description="Helical" evidence="6">
    <location>
        <begin position="242"/>
        <end position="264"/>
    </location>
</feature>
<protein>
    <submittedName>
        <fullName evidence="7">Membrane protein</fullName>
    </submittedName>
</protein>
<evidence type="ECO:0000313" key="8">
    <source>
        <dbReference type="Proteomes" id="UP000198703"/>
    </source>
</evidence>
<accession>A0A1H3VXU8</accession>
<evidence type="ECO:0000256" key="3">
    <source>
        <dbReference type="ARBA" id="ARBA00022692"/>
    </source>
</evidence>
<organism evidence="7 8">
    <name type="scientific">Rubrimonas cliftonensis</name>
    <dbReference type="NCBI Taxonomy" id="89524"/>
    <lineage>
        <taxon>Bacteria</taxon>
        <taxon>Pseudomonadati</taxon>
        <taxon>Pseudomonadota</taxon>
        <taxon>Alphaproteobacteria</taxon>
        <taxon>Rhodobacterales</taxon>
        <taxon>Paracoccaceae</taxon>
        <taxon>Rubrimonas</taxon>
    </lineage>
</organism>
<evidence type="ECO:0000256" key="2">
    <source>
        <dbReference type="ARBA" id="ARBA00022475"/>
    </source>
</evidence>
<feature type="transmembrane region" description="Helical" evidence="6">
    <location>
        <begin position="62"/>
        <end position="86"/>
    </location>
</feature>
<name>A0A1H3VXU8_9RHOB</name>
<feature type="transmembrane region" description="Helical" evidence="6">
    <location>
        <begin position="270"/>
        <end position="296"/>
    </location>
</feature>
<dbReference type="AlphaFoldDB" id="A0A1H3VXU8"/>
<dbReference type="PANTHER" id="PTHR30213:SF0">
    <property type="entry name" value="UPF0761 MEMBRANE PROTEIN YIHY"/>
    <property type="match status" value="1"/>
</dbReference>
<evidence type="ECO:0000256" key="6">
    <source>
        <dbReference type="SAM" id="Phobius"/>
    </source>
</evidence>
<evidence type="ECO:0000256" key="4">
    <source>
        <dbReference type="ARBA" id="ARBA00022989"/>
    </source>
</evidence>
<dbReference type="STRING" id="89524.SAMN05444370_101387"/>
<sequence length="317" mass="34163">MTAADATLGDRARAFGRRVPALLRRLRMRLSWWWRGARLTFRAAIRAGHRFNEHDGAAMAGYIAYAGFLSIFPFAIFATALAGVMIGPERADEVMAAIFDLAPEHIAQTLEPVILGVTNTSGANLITFSALGAMWVASNALEAMRIAFDRAYEAPKPRAFVTRRLRAMGFVLLAALTFAIMGLLIVLAPLGLRVAEQTLGFRAPFGIGLVRYGLGVGVLAVFLFQLNLLLPSRRPVRQGLWPGVAVSGALVIAGATGLSVYLAYAPSYTVTYGAFAGVIVTLLFFYLVGAAIIFGAELNAALIGLRGETWRDGRGWR</sequence>
<evidence type="ECO:0000256" key="5">
    <source>
        <dbReference type="ARBA" id="ARBA00023136"/>
    </source>
</evidence>